<dbReference type="SUPFAM" id="SSF53649">
    <property type="entry name" value="Alkaline phosphatase-like"/>
    <property type="match status" value="1"/>
</dbReference>
<keyword evidence="4" id="KW-1185">Reference proteome</keyword>
<keyword evidence="1" id="KW-0732">Signal</keyword>
<dbReference type="InterPro" id="IPR017850">
    <property type="entry name" value="Alkaline_phosphatase_core_sf"/>
</dbReference>
<dbReference type="KEGG" id="pnd:Pla175_43950"/>
<feature type="domain" description="Sulfatase N-terminal" evidence="2">
    <location>
        <begin position="24"/>
        <end position="340"/>
    </location>
</feature>
<proteinExistence type="predicted"/>
<protein>
    <submittedName>
        <fullName evidence="3">Sulfatase</fullName>
    </submittedName>
</protein>
<evidence type="ECO:0000313" key="3">
    <source>
        <dbReference type="EMBL" id="QDU90980.1"/>
    </source>
</evidence>
<dbReference type="Gene3D" id="3.40.720.10">
    <property type="entry name" value="Alkaline Phosphatase, subunit A"/>
    <property type="match status" value="1"/>
</dbReference>
<dbReference type="AlphaFoldDB" id="A0A518DHM6"/>
<dbReference type="CDD" id="cd16027">
    <property type="entry name" value="SGSH"/>
    <property type="match status" value="1"/>
</dbReference>
<evidence type="ECO:0000259" key="2">
    <source>
        <dbReference type="Pfam" id="PF00884"/>
    </source>
</evidence>
<dbReference type="PANTHER" id="PTHR43751:SF1">
    <property type="entry name" value="SULFATASE ATSG-RELATED"/>
    <property type="match status" value="1"/>
</dbReference>
<organism evidence="3 4">
    <name type="scientific">Pirellulimonas nuda</name>
    <dbReference type="NCBI Taxonomy" id="2528009"/>
    <lineage>
        <taxon>Bacteria</taxon>
        <taxon>Pseudomonadati</taxon>
        <taxon>Planctomycetota</taxon>
        <taxon>Planctomycetia</taxon>
        <taxon>Pirellulales</taxon>
        <taxon>Lacipirellulaceae</taxon>
        <taxon>Pirellulimonas</taxon>
    </lineage>
</organism>
<dbReference type="InterPro" id="IPR000917">
    <property type="entry name" value="Sulfatase_N"/>
</dbReference>
<dbReference type="RefSeq" id="WP_197527056.1">
    <property type="nucleotide sequence ID" value="NZ_CP036291.1"/>
</dbReference>
<dbReference type="Proteomes" id="UP000317429">
    <property type="component" value="Chromosome"/>
</dbReference>
<evidence type="ECO:0000256" key="1">
    <source>
        <dbReference type="SAM" id="SignalP"/>
    </source>
</evidence>
<dbReference type="InterPro" id="IPR052701">
    <property type="entry name" value="GAG_Ulvan_Degrading_Sulfatases"/>
</dbReference>
<name>A0A518DHM6_9BACT</name>
<evidence type="ECO:0000313" key="4">
    <source>
        <dbReference type="Proteomes" id="UP000317429"/>
    </source>
</evidence>
<dbReference type="PANTHER" id="PTHR43751">
    <property type="entry name" value="SULFATASE"/>
    <property type="match status" value="1"/>
</dbReference>
<dbReference type="Pfam" id="PF00884">
    <property type="entry name" value="Sulfatase"/>
    <property type="match status" value="1"/>
</dbReference>
<reference evidence="3 4" key="1">
    <citation type="submission" date="2019-02" db="EMBL/GenBank/DDBJ databases">
        <title>Deep-cultivation of Planctomycetes and their phenomic and genomic characterization uncovers novel biology.</title>
        <authorList>
            <person name="Wiegand S."/>
            <person name="Jogler M."/>
            <person name="Boedeker C."/>
            <person name="Pinto D."/>
            <person name="Vollmers J."/>
            <person name="Rivas-Marin E."/>
            <person name="Kohn T."/>
            <person name="Peeters S.H."/>
            <person name="Heuer A."/>
            <person name="Rast P."/>
            <person name="Oberbeckmann S."/>
            <person name="Bunk B."/>
            <person name="Jeske O."/>
            <person name="Meyerdierks A."/>
            <person name="Storesund J.E."/>
            <person name="Kallscheuer N."/>
            <person name="Luecker S."/>
            <person name="Lage O.M."/>
            <person name="Pohl T."/>
            <person name="Merkel B.J."/>
            <person name="Hornburger P."/>
            <person name="Mueller R.-W."/>
            <person name="Bruemmer F."/>
            <person name="Labrenz M."/>
            <person name="Spormann A.M."/>
            <person name="Op den Camp H."/>
            <person name="Overmann J."/>
            <person name="Amann R."/>
            <person name="Jetten M.S.M."/>
            <person name="Mascher T."/>
            <person name="Medema M.H."/>
            <person name="Devos D.P."/>
            <person name="Kaster A.-K."/>
            <person name="Ovreas L."/>
            <person name="Rohde M."/>
            <person name="Galperin M.Y."/>
            <person name="Jogler C."/>
        </authorList>
    </citation>
    <scope>NUCLEOTIDE SEQUENCE [LARGE SCALE GENOMIC DNA]</scope>
    <source>
        <strain evidence="3 4">Pla175</strain>
    </source>
</reference>
<feature type="chain" id="PRO_5022001592" evidence="1">
    <location>
        <begin position="21"/>
        <end position="514"/>
    </location>
</feature>
<dbReference type="EMBL" id="CP036291">
    <property type="protein sequence ID" value="QDU90980.1"/>
    <property type="molecule type" value="Genomic_DNA"/>
</dbReference>
<gene>
    <name evidence="3" type="ORF">Pla175_43950</name>
</gene>
<feature type="signal peptide" evidence="1">
    <location>
        <begin position="1"/>
        <end position="20"/>
    </location>
</feature>
<sequence length="514" mass="58017" precursor="true">MYRFLFAVVLLLLGPSLLSAADRPNILFFFADDWDCTAGVYARSGRPTTSDIVKTPNIDRIGREGVIFDNAFVQVSSCGPSRASLSTGRSFWRNGSRAFKGGDCFGREDDPYSGLPKFPDLLRESGYHVDKYWKTIDFQVSPGTPEKSGAPRLENVKVPRYGLHVSRGATEPERARLRQQVIDATRKVFLQSMGKVPQGKPFFFIFGPINTHRPYAAGSGQRLWGIDPEDLRERLPVFIPDVRETREDFADYLGEIQALDLMLGVILEELEASKKLVDTLVILSGDNGMPGVPRGKTTCFDLGVKAPLMMRLPGLITPGRRVQDFVTVSDIAPTLLDLTGEAVPETMDAESFLTQITSKKDGWIDPARDHVFTGRERHCMSIVRDGFLPYPIRSVRSKDYLYVRNFKSDRTLYGDEKYNYADMDSSPTKSLLLSRRDSPLFRLHFEHQPDELLFEIDSDPHCMENLVGKQEAMRALERHRALLDEKMRSTADPRLDDSFDRMPWVEEVTSAKAG</sequence>
<accession>A0A518DHM6</accession>